<dbReference type="OrthoDB" id="9815321at2"/>
<dbReference type="Proteomes" id="UP000274097">
    <property type="component" value="Unassembled WGS sequence"/>
</dbReference>
<dbReference type="Pfam" id="PF03928">
    <property type="entry name" value="HbpS-like"/>
    <property type="match status" value="1"/>
</dbReference>
<proteinExistence type="predicted"/>
<dbReference type="InterPro" id="IPR005624">
    <property type="entry name" value="PduO/GlcC-like"/>
</dbReference>
<evidence type="ECO:0000313" key="3">
    <source>
        <dbReference type="Proteomes" id="UP000274097"/>
    </source>
</evidence>
<organism evidence="1 4">
    <name type="scientific">Teichococcus wenyumeiae</name>
    <dbReference type="NCBI Taxonomy" id="2478470"/>
    <lineage>
        <taxon>Bacteria</taxon>
        <taxon>Pseudomonadati</taxon>
        <taxon>Pseudomonadota</taxon>
        <taxon>Alphaproteobacteria</taxon>
        <taxon>Acetobacterales</taxon>
        <taxon>Roseomonadaceae</taxon>
        <taxon>Roseomonas</taxon>
    </lineage>
</organism>
<dbReference type="PANTHER" id="PTHR34309:SF1">
    <property type="entry name" value="PROTEIN GLCG"/>
    <property type="match status" value="1"/>
</dbReference>
<dbReference type="InterPro" id="IPR038084">
    <property type="entry name" value="PduO/GlcC-like_sf"/>
</dbReference>
<dbReference type="EMBL" id="RFLX01000060">
    <property type="protein sequence ID" value="RMI15373.1"/>
    <property type="molecule type" value="Genomic_DNA"/>
</dbReference>
<protein>
    <submittedName>
        <fullName evidence="1">Heme-binding protein</fullName>
    </submittedName>
</protein>
<evidence type="ECO:0000313" key="2">
    <source>
        <dbReference type="EMBL" id="RMI15373.1"/>
    </source>
</evidence>
<gene>
    <name evidence="1" type="ORF">D6Z83_18850</name>
    <name evidence="2" type="ORF">EBE87_26055</name>
</gene>
<keyword evidence="3" id="KW-1185">Reference proteome</keyword>
<dbReference type="AlphaFoldDB" id="A0A3A9JDH1"/>
<dbReference type="Proteomes" id="UP000278036">
    <property type="component" value="Unassembled WGS sequence"/>
</dbReference>
<dbReference type="RefSeq" id="WP_120639796.1">
    <property type="nucleotide sequence ID" value="NZ_RAQU01000139.1"/>
</dbReference>
<evidence type="ECO:0000313" key="4">
    <source>
        <dbReference type="Proteomes" id="UP000278036"/>
    </source>
</evidence>
<dbReference type="InParanoid" id="A0A3A9JDH1"/>
<sequence>MLSAHLALDHSDAQGMICAAQTAASAFGVPYCIAVVDAGGHLLAFAHQDGASIGCGALAIGKARTARLFDKPTETISGSVAFFVVWRDRGQAGVWHDDSWRSSGRI</sequence>
<reference evidence="1 4" key="1">
    <citation type="submission" date="2018-09" db="EMBL/GenBank/DDBJ databases">
        <title>Roseomonas sp. nov., isolated from feces of Tibetan antelopes in the Qinghai-Tibet plateau, China.</title>
        <authorList>
            <person name="Tian Z."/>
        </authorList>
    </citation>
    <scope>NUCLEOTIDE SEQUENCE [LARGE SCALE GENOMIC DNA]</scope>
    <source>
        <strain evidence="2 3">Z23</strain>
        <strain evidence="1 4">Z24</strain>
    </source>
</reference>
<accession>A0A3A9JDH1</accession>
<evidence type="ECO:0000313" key="1">
    <source>
        <dbReference type="EMBL" id="RKK02615.1"/>
    </source>
</evidence>
<dbReference type="PANTHER" id="PTHR34309">
    <property type="entry name" value="SLR1406 PROTEIN"/>
    <property type="match status" value="1"/>
</dbReference>
<dbReference type="SUPFAM" id="SSF143744">
    <property type="entry name" value="GlcG-like"/>
    <property type="match status" value="1"/>
</dbReference>
<comment type="caution">
    <text evidence="1">The sequence shown here is derived from an EMBL/GenBank/DDBJ whole genome shotgun (WGS) entry which is preliminary data.</text>
</comment>
<dbReference type="InterPro" id="IPR052517">
    <property type="entry name" value="GlcG_carb_metab_protein"/>
</dbReference>
<dbReference type="Gene3D" id="3.30.450.150">
    <property type="entry name" value="Haem-degrading domain"/>
    <property type="match status" value="1"/>
</dbReference>
<name>A0A3A9JDH1_9PROT</name>
<dbReference type="EMBL" id="RAQU01000139">
    <property type="protein sequence ID" value="RKK02615.1"/>
    <property type="molecule type" value="Genomic_DNA"/>
</dbReference>